<accession>A0A3B0MBX4</accession>
<dbReference type="OrthoDB" id="7363179at2"/>
<evidence type="ECO:0008006" key="4">
    <source>
        <dbReference type="Google" id="ProtNLM"/>
    </source>
</evidence>
<dbReference type="SUPFAM" id="SSF103247">
    <property type="entry name" value="TT1751-like"/>
    <property type="match status" value="1"/>
</dbReference>
<keyword evidence="1" id="KW-0732">Signal</keyword>
<keyword evidence="3" id="KW-1185">Reference proteome</keyword>
<dbReference type="Gene3D" id="3.30.310.70">
    <property type="entry name" value="TT1751-like domain"/>
    <property type="match status" value="1"/>
</dbReference>
<evidence type="ECO:0000256" key="1">
    <source>
        <dbReference type="SAM" id="SignalP"/>
    </source>
</evidence>
<evidence type="ECO:0000313" key="2">
    <source>
        <dbReference type="EMBL" id="SUZ32890.1"/>
    </source>
</evidence>
<protein>
    <recommendedName>
        <fullName evidence="4">DUF302 domain-containing protein</fullName>
    </recommendedName>
</protein>
<reference evidence="3" key="1">
    <citation type="submission" date="2018-08" db="EMBL/GenBank/DDBJ databases">
        <authorList>
            <person name="Rodrigo-Torres L."/>
            <person name="Arahal R. D."/>
            <person name="Lucena T."/>
        </authorList>
    </citation>
    <scope>NUCLEOTIDE SEQUENCE [LARGE SCALE GENOMIC DNA]</scope>
    <source>
        <strain evidence="3">CECT 7235</strain>
    </source>
</reference>
<sequence>MFYKAMTLTAALVLASPAHADGFFTVEAEGSFDDVVFAVELAITGQGLVIDSVNHIGAMLARTKEDVGGTKDLFAGAQVMSFCSADVSRQVMEADLMNIQYCPYGIYVFEPAEEGASVTIGYREYSDRSMQPVNYLLQQIVADAAN</sequence>
<feature type="signal peptide" evidence="1">
    <location>
        <begin position="1"/>
        <end position="20"/>
    </location>
</feature>
<evidence type="ECO:0000313" key="3">
    <source>
        <dbReference type="Proteomes" id="UP000272908"/>
    </source>
</evidence>
<proteinExistence type="predicted"/>
<gene>
    <name evidence="2" type="ORF">ROE7235_02655</name>
</gene>
<dbReference type="EMBL" id="UIHC01000031">
    <property type="protein sequence ID" value="SUZ32890.1"/>
    <property type="molecule type" value="Genomic_DNA"/>
</dbReference>
<organism evidence="2 3">
    <name type="scientific">Roseinatronobacter ekhonensis</name>
    <dbReference type="NCBI Taxonomy" id="254356"/>
    <lineage>
        <taxon>Bacteria</taxon>
        <taxon>Pseudomonadati</taxon>
        <taxon>Pseudomonadota</taxon>
        <taxon>Alphaproteobacteria</taxon>
        <taxon>Rhodobacterales</taxon>
        <taxon>Paracoccaceae</taxon>
        <taxon>Roseinatronobacter</taxon>
    </lineage>
</organism>
<feature type="chain" id="PRO_5017354345" description="DUF302 domain-containing protein" evidence="1">
    <location>
        <begin position="21"/>
        <end position="146"/>
    </location>
</feature>
<dbReference type="Proteomes" id="UP000272908">
    <property type="component" value="Unassembled WGS sequence"/>
</dbReference>
<name>A0A3B0MBX4_9RHOB</name>
<dbReference type="AlphaFoldDB" id="A0A3B0MBX4"/>
<dbReference type="InterPro" id="IPR035923">
    <property type="entry name" value="TT1751-like_sf"/>
</dbReference>
<dbReference type="RefSeq" id="WP_121095987.1">
    <property type="nucleotide sequence ID" value="NZ_UIHC01000031.1"/>
</dbReference>